<protein>
    <submittedName>
        <fullName evidence="1">Uncharacterized protein</fullName>
    </submittedName>
</protein>
<accession>A0A9D7HT08</accession>
<name>A0A9D7HT08_9PROT</name>
<organism evidence="1 2">
    <name type="scientific">Candidatus Methylophosphatis roskildensis</name>
    <dbReference type="NCBI Taxonomy" id="2899263"/>
    <lineage>
        <taxon>Bacteria</taxon>
        <taxon>Pseudomonadati</taxon>
        <taxon>Pseudomonadota</taxon>
        <taxon>Betaproteobacteria</taxon>
        <taxon>Nitrosomonadales</taxon>
        <taxon>Sterolibacteriaceae</taxon>
        <taxon>Candidatus Methylophosphatis</taxon>
    </lineage>
</organism>
<sequence length="251" mass="27717">MDPRPDIGLGRMKRAVLCLLLGAVLSLQGTAQAQLDRRGLMADAILASPHAGLLLDEKRLAEAVLDPQARVLFRQLRPDPQWSPANPAWKTHFAAFKRELQQMTPVDEPRLKAEMKSALLRELSEAELAEIDLAMADPALGESIKAAADAGLDPSFTFRIAAMGTQPELYGPEEVGEVRRIITRLQQKEKELMASERTRTAVARLDTPAFRKYQQTMIGVVEAQISGGSADTARRAAVDDMLVRWRIRIGN</sequence>
<evidence type="ECO:0000313" key="1">
    <source>
        <dbReference type="EMBL" id="MBK6972235.1"/>
    </source>
</evidence>
<evidence type="ECO:0000313" key="2">
    <source>
        <dbReference type="Proteomes" id="UP000807785"/>
    </source>
</evidence>
<dbReference type="EMBL" id="JADJEV010000002">
    <property type="protein sequence ID" value="MBK6972235.1"/>
    <property type="molecule type" value="Genomic_DNA"/>
</dbReference>
<dbReference type="AlphaFoldDB" id="A0A9D7HT08"/>
<dbReference type="Proteomes" id="UP000807785">
    <property type="component" value="Unassembled WGS sequence"/>
</dbReference>
<comment type="caution">
    <text evidence="1">The sequence shown here is derived from an EMBL/GenBank/DDBJ whole genome shotgun (WGS) entry which is preliminary data.</text>
</comment>
<reference evidence="1" key="1">
    <citation type="submission" date="2020-10" db="EMBL/GenBank/DDBJ databases">
        <title>Connecting structure to function with the recovery of over 1000 high-quality activated sludge metagenome-assembled genomes encoding full-length rRNA genes using long-read sequencing.</title>
        <authorList>
            <person name="Singleton C.M."/>
            <person name="Petriglieri F."/>
            <person name="Kristensen J.M."/>
            <person name="Kirkegaard R.H."/>
            <person name="Michaelsen T.Y."/>
            <person name="Andersen M.H."/>
            <person name="Karst S.M."/>
            <person name="Dueholm M.S."/>
            <person name="Nielsen P.H."/>
            <person name="Albertsen M."/>
        </authorList>
    </citation>
    <scope>NUCLEOTIDE SEQUENCE</scope>
    <source>
        <strain evidence="1">Bjer_18-Q3-R1-45_BAT3C.347</strain>
    </source>
</reference>
<gene>
    <name evidence="1" type="ORF">IPH26_04505</name>
</gene>
<proteinExistence type="predicted"/>